<keyword evidence="1" id="KW-1133">Transmembrane helix</keyword>
<accession>A0ABW1Q822</accession>
<evidence type="ECO:0000256" key="1">
    <source>
        <dbReference type="SAM" id="Phobius"/>
    </source>
</evidence>
<keyword evidence="3" id="KW-1185">Reference proteome</keyword>
<sequence>MEKFYSLIHSPLDSLIALLGAALLSILGAFIKDWLLRLFSLFSTKVKKRKTANSRLLYRQAHFLLADPAFLSLYSFRALKVTFVWVVANILCILLTLYLQEKSEALLMNHRLNLTLVEMFKSTDPGIFSIVMYMIIVAFLLIYSTLCGYKVTVRSRILFKAYNMRKRQLAIKVKFP</sequence>
<feature type="transmembrane region" description="Helical" evidence="1">
    <location>
        <begin position="15"/>
        <end position="35"/>
    </location>
</feature>
<protein>
    <submittedName>
        <fullName evidence="2">Uncharacterized protein</fullName>
    </submittedName>
</protein>
<dbReference type="EMBL" id="JBHSRG010000016">
    <property type="protein sequence ID" value="MFC6124333.1"/>
    <property type="molecule type" value="Genomic_DNA"/>
</dbReference>
<comment type="caution">
    <text evidence="2">The sequence shown here is derived from an EMBL/GenBank/DDBJ whole genome shotgun (WGS) entry which is preliminary data.</text>
</comment>
<feature type="transmembrane region" description="Helical" evidence="1">
    <location>
        <begin position="82"/>
        <end position="99"/>
    </location>
</feature>
<gene>
    <name evidence="2" type="ORF">ACFPZP_25140</name>
</gene>
<evidence type="ECO:0000313" key="3">
    <source>
        <dbReference type="Proteomes" id="UP001596169"/>
    </source>
</evidence>
<organism evidence="2 3">
    <name type="scientific">Citrobacter bitternis</name>
    <dbReference type="NCBI Taxonomy" id="1585982"/>
    <lineage>
        <taxon>Bacteria</taxon>
        <taxon>Pseudomonadati</taxon>
        <taxon>Pseudomonadota</taxon>
        <taxon>Gammaproteobacteria</taxon>
        <taxon>Enterobacterales</taxon>
        <taxon>Enterobacteriaceae</taxon>
        <taxon>Citrobacter</taxon>
    </lineage>
</organism>
<keyword evidence="1" id="KW-0812">Transmembrane</keyword>
<reference evidence="3" key="1">
    <citation type="journal article" date="2019" name="Int. J. Syst. Evol. Microbiol.">
        <title>The Global Catalogue of Microorganisms (GCM) 10K type strain sequencing project: providing services to taxonomists for standard genome sequencing and annotation.</title>
        <authorList>
            <consortium name="The Broad Institute Genomics Platform"/>
            <consortium name="The Broad Institute Genome Sequencing Center for Infectious Disease"/>
            <person name="Wu L."/>
            <person name="Ma J."/>
        </authorList>
    </citation>
    <scope>NUCLEOTIDE SEQUENCE [LARGE SCALE GENOMIC DNA]</scope>
    <source>
        <strain evidence="3">JCM30009</strain>
    </source>
</reference>
<name>A0ABW1Q822_9ENTR</name>
<evidence type="ECO:0000313" key="2">
    <source>
        <dbReference type="EMBL" id="MFC6124333.1"/>
    </source>
</evidence>
<proteinExistence type="predicted"/>
<keyword evidence="1" id="KW-0472">Membrane</keyword>
<dbReference type="Proteomes" id="UP001596169">
    <property type="component" value="Unassembled WGS sequence"/>
</dbReference>
<dbReference type="RefSeq" id="WP_108700600.1">
    <property type="nucleotide sequence ID" value="NZ_JBHSRG010000016.1"/>
</dbReference>
<feature type="transmembrane region" description="Helical" evidence="1">
    <location>
        <begin position="126"/>
        <end position="146"/>
    </location>
</feature>